<keyword evidence="3" id="KW-1185">Reference proteome</keyword>
<gene>
    <name evidence="2" type="ORF">NITGR_750022</name>
</gene>
<comment type="caution">
    <text evidence="2">The sequence shown here is derived from an EMBL/GenBank/DDBJ whole genome shotgun (WGS) entry which is preliminary data.</text>
</comment>
<organism evidence="2 3">
    <name type="scientific">Nitrospina gracilis (strain 3/211)</name>
    <dbReference type="NCBI Taxonomy" id="1266370"/>
    <lineage>
        <taxon>Bacteria</taxon>
        <taxon>Pseudomonadati</taxon>
        <taxon>Nitrospinota/Tectimicrobiota group</taxon>
        <taxon>Nitrospinota</taxon>
        <taxon>Nitrospinia</taxon>
        <taxon>Nitrospinales</taxon>
        <taxon>Nitrospinaceae</taxon>
        <taxon>Nitrospina</taxon>
    </lineage>
</organism>
<reference evidence="2 3" key="1">
    <citation type="journal article" date="2013" name="Front. Microbiol.">
        <title>The genome of Nitrospina gracilis illuminates the metabolism and evolution of the major marine nitrite oxidizer.</title>
        <authorList>
            <person name="Luecker S."/>
            <person name="Nowka B."/>
            <person name="Rattei T."/>
            <person name="Spieck E."/>
            <person name="and Daims H."/>
        </authorList>
    </citation>
    <scope>NUCLEOTIDE SEQUENCE [LARGE SCALE GENOMIC DNA]</scope>
    <source>
        <strain evidence="2 3">3/211</strain>
    </source>
</reference>
<dbReference type="EMBL" id="CAQJ01000083">
    <property type="protein sequence ID" value="CCQ91664.1"/>
    <property type="molecule type" value="Genomic_DNA"/>
</dbReference>
<protein>
    <submittedName>
        <fullName evidence="2">Uncharacterized protein</fullName>
    </submittedName>
</protein>
<name>M1Z120_NITG3</name>
<sequence length="122" mass="13824">MVDLLPEVVQEMGQKIDGDVFALANRERSAQKPHPQHQLPKQGVPPQNPRAHCIAQDHLSEGKQDHESQQQDQYSRLGAGEEIIELADGSHVRRSVTGVECRFRFAWEKGFSFPGANWYSYV</sequence>
<evidence type="ECO:0000256" key="1">
    <source>
        <dbReference type="SAM" id="MobiDB-lite"/>
    </source>
</evidence>
<dbReference type="Proteomes" id="UP000011704">
    <property type="component" value="Unassembled WGS sequence"/>
</dbReference>
<evidence type="ECO:0000313" key="2">
    <source>
        <dbReference type="EMBL" id="CCQ91664.1"/>
    </source>
</evidence>
<dbReference type="STRING" id="1266370.NITGR_750022"/>
<evidence type="ECO:0000313" key="3">
    <source>
        <dbReference type="Proteomes" id="UP000011704"/>
    </source>
</evidence>
<dbReference type="AlphaFoldDB" id="M1Z120"/>
<feature type="region of interest" description="Disordered" evidence="1">
    <location>
        <begin position="24"/>
        <end position="51"/>
    </location>
</feature>
<proteinExistence type="predicted"/>
<feature type="compositionally biased region" description="Low complexity" evidence="1">
    <location>
        <begin position="32"/>
        <end position="42"/>
    </location>
</feature>
<accession>M1Z120</accession>
<dbReference type="HOGENOM" id="CLU_2024278_0_0_0"/>
<dbReference type="InParanoid" id="M1Z120"/>